<organism evidence="2 3">
    <name type="scientific">Marmota monax</name>
    <name type="common">Woodchuck</name>
    <dbReference type="NCBI Taxonomy" id="9995"/>
    <lineage>
        <taxon>Eukaryota</taxon>
        <taxon>Metazoa</taxon>
        <taxon>Chordata</taxon>
        <taxon>Craniata</taxon>
        <taxon>Vertebrata</taxon>
        <taxon>Euteleostomi</taxon>
        <taxon>Mammalia</taxon>
        <taxon>Eutheria</taxon>
        <taxon>Euarchontoglires</taxon>
        <taxon>Glires</taxon>
        <taxon>Rodentia</taxon>
        <taxon>Sciuromorpha</taxon>
        <taxon>Sciuridae</taxon>
        <taxon>Xerinae</taxon>
        <taxon>Marmotini</taxon>
        <taxon>Marmota</taxon>
    </lineage>
</organism>
<sequence>MGLFPSFPQTPTLVLIDPGRQMALSQPIMLGSLNPELMDSTASDWQRGVWHFSVHFYLKDFPAPPPHALSPQMVGPAPELTPAPSCTCPWASLSSDHRSWGSWDGGHTNECIECNL</sequence>
<dbReference type="Proteomes" id="UP000335636">
    <property type="component" value="Unassembled WGS sequence"/>
</dbReference>
<accession>A0A5E4B3W8</accession>
<reference evidence="2 3" key="1">
    <citation type="submission" date="2019-04" db="EMBL/GenBank/DDBJ databases">
        <authorList>
            <person name="Alioto T."/>
            <person name="Alioto T."/>
        </authorList>
    </citation>
    <scope>NUCLEOTIDE SEQUENCE [LARGE SCALE GENOMIC DNA]</scope>
</reference>
<dbReference type="EMBL" id="CABDUW010000242">
    <property type="protein sequence ID" value="VTJ63766.1"/>
    <property type="molecule type" value="Genomic_DNA"/>
</dbReference>
<gene>
    <name evidence="1" type="ORF">GHT09_002233</name>
    <name evidence="2" type="ORF">MONAX_5E014386</name>
</gene>
<evidence type="ECO:0000313" key="2">
    <source>
        <dbReference type="EMBL" id="VTJ63766.1"/>
    </source>
</evidence>
<dbReference type="EMBL" id="WJEC01000082">
    <property type="protein sequence ID" value="KAF7486052.1"/>
    <property type="molecule type" value="Genomic_DNA"/>
</dbReference>
<evidence type="ECO:0000313" key="3">
    <source>
        <dbReference type="Proteomes" id="UP000335636"/>
    </source>
</evidence>
<name>A0A5E4B3W8_MARMO</name>
<protein>
    <submittedName>
        <fullName evidence="2">Uncharacterized protein</fullName>
    </submittedName>
</protein>
<reference evidence="1" key="2">
    <citation type="submission" date="2020-08" db="EMBL/GenBank/DDBJ databases">
        <authorList>
            <person name="Shumante A."/>
            <person name="Zimin A.V."/>
            <person name="Puiu D."/>
            <person name="Salzberg S.L."/>
        </authorList>
    </citation>
    <scope>NUCLEOTIDE SEQUENCE</scope>
    <source>
        <strain evidence="1">WC2-LM</strain>
        <tissue evidence="1">Liver</tissue>
    </source>
</reference>
<keyword evidence="3" id="KW-1185">Reference proteome</keyword>
<dbReference type="AlphaFoldDB" id="A0A5E4B3W8"/>
<dbReference type="Proteomes" id="UP000662637">
    <property type="component" value="Unassembled WGS sequence"/>
</dbReference>
<evidence type="ECO:0000313" key="1">
    <source>
        <dbReference type="EMBL" id="KAF7486052.1"/>
    </source>
</evidence>
<proteinExistence type="predicted"/>